<dbReference type="OrthoDB" id="1493289at2"/>
<evidence type="ECO:0000313" key="2">
    <source>
        <dbReference type="EMBL" id="PWJ60135.1"/>
    </source>
</evidence>
<evidence type="ECO:0000256" key="1">
    <source>
        <dbReference type="SAM" id="Phobius"/>
    </source>
</evidence>
<keyword evidence="1" id="KW-0812">Transmembrane</keyword>
<dbReference type="InterPro" id="IPR045275">
    <property type="entry name" value="MscS_archaea/bacteria_type"/>
</dbReference>
<keyword evidence="1" id="KW-0472">Membrane</keyword>
<feature type="transmembrane region" description="Helical" evidence="1">
    <location>
        <begin position="81"/>
        <end position="102"/>
    </location>
</feature>
<dbReference type="RefSeq" id="WP_109672224.1">
    <property type="nucleotide sequence ID" value="NZ_QGDT01000001.1"/>
</dbReference>
<protein>
    <submittedName>
        <fullName evidence="2">Mechanosensitive ion channel-like protein</fullName>
    </submittedName>
</protein>
<organism evidence="2 3">
    <name type="scientific">Dyadobacter jejuensis</name>
    <dbReference type="NCBI Taxonomy" id="1082580"/>
    <lineage>
        <taxon>Bacteria</taxon>
        <taxon>Pseudomonadati</taxon>
        <taxon>Bacteroidota</taxon>
        <taxon>Cytophagia</taxon>
        <taxon>Cytophagales</taxon>
        <taxon>Spirosomataceae</taxon>
        <taxon>Dyadobacter</taxon>
    </lineage>
</organism>
<dbReference type="Proteomes" id="UP000245880">
    <property type="component" value="Unassembled WGS sequence"/>
</dbReference>
<name>A0A316AQW5_9BACT</name>
<proteinExistence type="predicted"/>
<dbReference type="Pfam" id="PF05552">
    <property type="entry name" value="MS_channel_1st_1"/>
    <property type="match status" value="2"/>
</dbReference>
<accession>A0A316AQW5</accession>
<sequence>MNNFPNITEILLNTFNTLISQFVEFVPRVIGCIVILLIGYLVARGVRIVISQLLSRVGLDRVGDKLNEIDIIKKLKTEVKLSDIVATILYYYILLIFLTFAADTLGVDTITNMVLSLVGFIPKLIAGAIMLQVGIMLSDALKTGVVSICKSFNISAAKLIGNIVFVFFLVITFITALGQIGIETALLESSFTIIFGGAIAAFGLGYGIASRDVLANIISSFYSRKNYQVGQVIKIGTVKGVISKIDTTSVTVVNETATTIIPLQMFQNTQVEVYNS</sequence>
<comment type="caution">
    <text evidence="2">The sequence shown here is derived from an EMBL/GenBank/DDBJ whole genome shotgun (WGS) entry which is preliminary data.</text>
</comment>
<dbReference type="EMBL" id="QGDT01000001">
    <property type="protein sequence ID" value="PWJ60135.1"/>
    <property type="molecule type" value="Genomic_DNA"/>
</dbReference>
<dbReference type="InterPro" id="IPR008910">
    <property type="entry name" value="MSC_TM_helix"/>
</dbReference>
<reference evidence="2 3" key="1">
    <citation type="submission" date="2018-03" db="EMBL/GenBank/DDBJ databases">
        <title>Genomic Encyclopedia of Archaeal and Bacterial Type Strains, Phase II (KMG-II): from individual species to whole genera.</title>
        <authorList>
            <person name="Goeker M."/>
        </authorList>
    </citation>
    <scope>NUCLEOTIDE SEQUENCE [LARGE SCALE GENOMIC DNA]</scope>
    <source>
        <strain evidence="2 3">DSM 100346</strain>
    </source>
</reference>
<keyword evidence="3" id="KW-1185">Reference proteome</keyword>
<dbReference type="GO" id="GO:0008381">
    <property type="term" value="F:mechanosensitive monoatomic ion channel activity"/>
    <property type="evidence" value="ECO:0007669"/>
    <property type="project" value="InterPro"/>
</dbReference>
<dbReference type="AlphaFoldDB" id="A0A316AQW5"/>
<dbReference type="Gene3D" id="1.10.287.1260">
    <property type="match status" value="2"/>
</dbReference>
<dbReference type="PANTHER" id="PTHR30221">
    <property type="entry name" value="SMALL-CONDUCTANCE MECHANOSENSITIVE CHANNEL"/>
    <property type="match status" value="1"/>
</dbReference>
<feature type="transmembrane region" description="Helical" evidence="1">
    <location>
        <begin position="114"/>
        <end position="138"/>
    </location>
</feature>
<feature type="transmembrane region" description="Helical" evidence="1">
    <location>
        <begin position="159"/>
        <end position="178"/>
    </location>
</feature>
<evidence type="ECO:0000313" key="3">
    <source>
        <dbReference type="Proteomes" id="UP000245880"/>
    </source>
</evidence>
<keyword evidence="1" id="KW-1133">Transmembrane helix</keyword>
<feature type="transmembrane region" description="Helical" evidence="1">
    <location>
        <begin position="190"/>
        <end position="209"/>
    </location>
</feature>
<dbReference type="PANTHER" id="PTHR30221:SF1">
    <property type="entry name" value="SMALL-CONDUCTANCE MECHANOSENSITIVE CHANNEL"/>
    <property type="match status" value="1"/>
</dbReference>
<feature type="transmembrane region" description="Helical" evidence="1">
    <location>
        <begin position="25"/>
        <end position="43"/>
    </location>
</feature>
<gene>
    <name evidence="2" type="ORF">CLV98_101311</name>
</gene>